<evidence type="ECO:0000256" key="1">
    <source>
        <dbReference type="SAM" id="MobiDB-lite"/>
    </source>
</evidence>
<dbReference type="Proteomes" id="UP001159363">
    <property type="component" value="Chromosome 2"/>
</dbReference>
<protein>
    <submittedName>
        <fullName evidence="2">Uncharacterized protein</fullName>
    </submittedName>
</protein>
<dbReference type="EMBL" id="JARBHB010000002">
    <property type="protein sequence ID" value="KAJ8892393.1"/>
    <property type="molecule type" value="Genomic_DNA"/>
</dbReference>
<name>A0ABQ9I6X2_9NEOP</name>
<evidence type="ECO:0000313" key="3">
    <source>
        <dbReference type="Proteomes" id="UP001159363"/>
    </source>
</evidence>
<gene>
    <name evidence="2" type="ORF">PR048_004973</name>
</gene>
<sequence>MTVIGPDAANIYNTFSLTETEENSKTVIKAKSDVYFAPKTITTYERYVRAELTKHKLLTMKTETSPMVKAIRMERYSKGRPSKQTTERGQSSSLPFEYSRCGGSHQ</sequence>
<proteinExistence type="predicted"/>
<accession>A0ABQ9I6X2</accession>
<reference evidence="2 3" key="1">
    <citation type="submission" date="2023-02" db="EMBL/GenBank/DDBJ databases">
        <title>LHISI_Scaffold_Assembly.</title>
        <authorList>
            <person name="Stuart O.P."/>
            <person name="Cleave R."/>
            <person name="Magrath M.J.L."/>
            <person name="Mikheyev A.S."/>
        </authorList>
    </citation>
    <scope>NUCLEOTIDE SEQUENCE [LARGE SCALE GENOMIC DNA]</scope>
    <source>
        <strain evidence="2">Daus_M_001</strain>
        <tissue evidence="2">Leg muscle</tissue>
    </source>
</reference>
<evidence type="ECO:0000313" key="2">
    <source>
        <dbReference type="EMBL" id="KAJ8892393.1"/>
    </source>
</evidence>
<feature type="compositionally biased region" description="Polar residues" evidence="1">
    <location>
        <begin position="82"/>
        <end position="94"/>
    </location>
</feature>
<comment type="caution">
    <text evidence="2">The sequence shown here is derived from an EMBL/GenBank/DDBJ whole genome shotgun (WGS) entry which is preliminary data.</text>
</comment>
<organism evidence="2 3">
    <name type="scientific">Dryococelus australis</name>
    <dbReference type="NCBI Taxonomy" id="614101"/>
    <lineage>
        <taxon>Eukaryota</taxon>
        <taxon>Metazoa</taxon>
        <taxon>Ecdysozoa</taxon>
        <taxon>Arthropoda</taxon>
        <taxon>Hexapoda</taxon>
        <taxon>Insecta</taxon>
        <taxon>Pterygota</taxon>
        <taxon>Neoptera</taxon>
        <taxon>Polyneoptera</taxon>
        <taxon>Phasmatodea</taxon>
        <taxon>Verophasmatodea</taxon>
        <taxon>Anareolatae</taxon>
        <taxon>Phasmatidae</taxon>
        <taxon>Eurycanthinae</taxon>
        <taxon>Dryococelus</taxon>
    </lineage>
</organism>
<feature type="region of interest" description="Disordered" evidence="1">
    <location>
        <begin position="69"/>
        <end position="106"/>
    </location>
</feature>
<keyword evidence="3" id="KW-1185">Reference proteome</keyword>